<name>A0A0F9JP22_9ZZZZ</name>
<feature type="transmembrane region" description="Helical" evidence="1">
    <location>
        <begin position="30"/>
        <end position="47"/>
    </location>
</feature>
<evidence type="ECO:0000256" key="1">
    <source>
        <dbReference type="SAM" id="Phobius"/>
    </source>
</evidence>
<accession>A0A0F9JP22</accession>
<organism evidence="2">
    <name type="scientific">marine sediment metagenome</name>
    <dbReference type="NCBI Taxonomy" id="412755"/>
    <lineage>
        <taxon>unclassified sequences</taxon>
        <taxon>metagenomes</taxon>
        <taxon>ecological metagenomes</taxon>
    </lineage>
</organism>
<proteinExistence type="predicted"/>
<gene>
    <name evidence="2" type="ORF">LCGC14_1430670</name>
</gene>
<evidence type="ECO:0000313" key="2">
    <source>
        <dbReference type="EMBL" id="KKM71428.1"/>
    </source>
</evidence>
<comment type="caution">
    <text evidence="2">The sequence shown here is derived from an EMBL/GenBank/DDBJ whole genome shotgun (WGS) entry which is preliminary data.</text>
</comment>
<protein>
    <submittedName>
        <fullName evidence="2">Uncharacterized protein</fullName>
    </submittedName>
</protein>
<keyword evidence="1" id="KW-1133">Transmembrane helix</keyword>
<dbReference type="EMBL" id="LAZR01009638">
    <property type="protein sequence ID" value="KKM71428.1"/>
    <property type="molecule type" value="Genomic_DNA"/>
</dbReference>
<keyword evidence="1" id="KW-0472">Membrane</keyword>
<keyword evidence="1" id="KW-0812">Transmembrane</keyword>
<reference evidence="2" key="1">
    <citation type="journal article" date="2015" name="Nature">
        <title>Complex archaea that bridge the gap between prokaryotes and eukaryotes.</title>
        <authorList>
            <person name="Spang A."/>
            <person name="Saw J.H."/>
            <person name="Jorgensen S.L."/>
            <person name="Zaremba-Niedzwiedzka K."/>
            <person name="Martijn J."/>
            <person name="Lind A.E."/>
            <person name="van Eijk R."/>
            <person name="Schleper C."/>
            <person name="Guy L."/>
            <person name="Ettema T.J."/>
        </authorList>
    </citation>
    <scope>NUCLEOTIDE SEQUENCE</scope>
</reference>
<sequence length="54" mass="6329">MVSRDIIFDKKRLIVEENDLNGKDQTVSSYQLFLIINIIGITSWLIYKNLKNKS</sequence>
<dbReference type="AlphaFoldDB" id="A0A0F9JP22"/>